<evidence type="ECO:0000313" key="2">
    <source>
        <dbReference type="EMBL" id="KAF0718508.1"/>
    </source>
</evidence>
<gene>
    <name evidence="3" type="primary">Aste57867_1652</name>
    <name evidence="2" type="ORF">As57867_001650</name>
    <name evidence="3" type="ORF">ASTE57867_1652</name>
</gene>
<evidence type="ECO:0000256" key="1">
    <source>
        <dbReference type="SAM" id="MobiDB-lite"/>
    </source>
</evidence>
<dbReference type="Proteomes" id="UP000332933">
    <property type="component" value="Unassembled WGS sequence"/>
</dbReference>
<dbReference type="AlphaFoldDB" id="A0A485K8D0"/>
<dbReference type="EMBL" id="VJMH01000143">
    <property type="protein sequence ID" value="KAF0718508.1"/>
    <property type="molecule type" value="Genomic_DNA"/>
</dbReference>
<evidence type="ECO:0000313" key="3">
    <source>
        <dbReference type="EMBL" id="VFT78865.1"/>
    </source>
</evidence>
<organism evidence="3 4">
    <name type="scientific">Aphanomyces stellatus</name>
    <dbReference type="NCBI Taxonomy" id="120398"/>
    <lineage>
        <taxon>Eukaryota</taxon>
        <taxon>Sar</taxon>
        <taxon>Stramenopiles</taxon>
        <taxon>Oomycota</taxon>
        <taxon>Saprolegniomycetes</taxon>
        <taxon>Saprolegniales</taxon>
        <taxon>Verrucalvaceae</taxon>
        <taxon>Aphanomyces</taxon>
    </lineage>
</organism>
<feature type="compositionally biased region" description="Polar residues" evidence="1">
    <location>
        <begin position="1"/>
        <end position="11"/>
    </location>
</feature>
<feature type="compositionally biased region" description="Basic and acidic residues" evidence="1">
    <location>
        <begin position="55"/>
        <end position="64"/>
    </location>
</feature>
<feature type="compositionally biased region" description="Basic residues" evidence="1">
    <location>
        <begin position="24"/>
        <end position="35"/>
    </location>
</feature>
<feature type="compositionally biased region" description="Acidic residues" evidence="1">
    <location>
        <begin position="40"/>
        <end position="54"/>
    </location>
</feature>
<evidence type="ECO:0000313" key="4">
    <source>
        <dbReference type="Proteomes" id="UP000332933"/>
    </source>
</evidence>
<accession>A0A485K8D0</accession>
<sequence length="427" mass="48889">MTRQTTTSKTSAAHRWEDESLRYPLRRRQHSRRSRSQWDDVSDGSGDDDEEDVRDDMIRLEGPRSKAVRPKAVSSKDPRGTPRRVKNSRLAHLGTHHILREWAVRVIQTRCGSYMARRREEKAVAASALRSLAFDVMDTLLDEYIRIEFIPDILIDVLTTGNDDDAYKPKPVREQAICGAYASMLNDVVVAMLTEIVHATVQSLVSAYFKQETRVVNPWTMVVDHFVDEWIHGLLHEIVVDGIRDLVEAYLANKKHQAVLDEFLHGMVVDVAFMSMREMTHDRRWTSLLHETLTSMLPEVAHDEIHQAQTLHMDLVRDNDRRLIAEASGPLLEHAILRGLLQLIAQKADRMAFKEACDHMLSMELLKRLLARQAAAAQREAVVVQSPVLTACHNRVMHDALFVLLSTTLQDKLDTFEDEIDRIEQES</sequence>
<keyword evidence="4" id="KW-1185">Reference proteome</keyword>
<name>A0A485K8D0_9STRA</name>
<dbReference type="OrthoDB" id="78988at2759"/>
<protein>
    <submittedName>
        <fullName evidence="3">Aste57867_1652 protein</fullName>
    </submittedName>
</protein>
<dbReference type="EMBL" id="CAADRA010000143">
    <property type="protein sequence ID" value="VFT78865.1"/>
    <property type="molecule type" value="Genomic_DNA"/>
</dbReference>
<reference evidence="2" key="2">
    <citation type="submission" date="2019-06" db="EMBL/GenBank/DDBJ databases">
        <title>Genomics analysis of Aphanomyces spp. identifies a new class of oomycete effector associated with host adaptation.</title>
        <authorList>
            <person name="Gaulin E."/>
        </authorList>
    </citation>
    <scope>NUCLEOTIDE SEQUENCE</scope>
    <source>
        <strain evidence="2">CBS 578.67</strain>
    </source>
</reference>
<proteinExistence type="predicted"/>
<feature type="region of interest" description="Disordered" evidence="1">
    <location>
        <begin position="1"/>
        <end position="89"/>
    </location>
</feature>
<reference evidence="3 4" key="1">
    <citation type="submission" date="2019-03" db="EMBL/GenBank/DDBJ databases">
        <authorList>
            <person name="Gaulin E."/>
            <person name="Dumas B."/>
        </authorList>
    </citation>
    <scope>NUCLEOTIDE SEQUENCE [LARGE SCALE GENOMIC DNA]</scope>
    <source>
        <strain evidence="3">CBS 568.67</strain>
    </source>
</reference>